<dbReference type="EMBL" id="CP098242">
    <property type="protein sequence ID" value="WAW10449.1"/>
    <property type="molecule type" value="Genomic_DNA"/>
</dbReference>
<gene>
    <name evidence="1" type="ORF">NB640_01960</name>
</gene>
<dbReference type="Proteomes" id="UP001156215">
    <property type="component" value="Chromosome"/>
</dbReference>
<protein>
    <submittedName>
        <fullName evidence="1">Uncharacterized protein</fullName>
    </submittedName>
</protein>
<organism evidence="1 2">
    <name type="scientific">Oxalobacter vibrioformis</name>
    <dbReference type="NCBI Taxonomy" id="933080"/>
    <lineage>
        <taxon>Bacteria</taxon>
        <taxon>Pseudomonadati</taxon>
        <taxon>Pseudomonadota</taxon>
        <taxon>Betaproteobacteria</taxon>
        <taxon>Burkholderiales</taxon>
        <taxon>Oxalobacteraceae</taxon>
        <taxon>Oxalobacter</taxon>
    </lineage>
</organism>
<dbReference type="Gene3D" id="1.20.120.520">
    <property type="entry name" value="nmb1532 protein domain like"/>
    <property type="match status" value="1"/>
</dbReference>
<dbReference type="KEGG" id="ovb:NB640_01960"/>
<sequence length="245" mass="27929">MLSSTYVQVAMQLENDRLREDLSRLKRWAEDFCESGKYQQEALEKLLLLAYPLHSQCCLRRLEVHFLPEMQKQVPESSRLIADHEVLHQSSANLHAAVCLSLYQVLKEGGNASAVSKALVEQYCQTMFQLLEIEERLIFPLAQENIPRESWFSLARIFMREQTDEISRHVVIDLDDDHLEKYCPLSINGRDEKADSGLKYKLTDNSGLQGLELSSLHVGSGQLPPSNLTRIHGKPVVQQALLQNS</sequence>
<keyword evidence="2" id="KW-1185">Reference proteome</keyword>
<dbReference type="AlphaFoldDB" id="A0A9E9LZL7"/>
<evidence type="ECO:0000313" key="1">
    <source>
        <dbReference type="EMBL" id="WAW10449.1"/>
    </source>
</evidence>
<evidence type="ECO:0000313" key="2">
    <source>
        <dbReference type="Proteomes" id="UP001156215"/>
    </source>
</evidence>
<accession>A0A9E9LZL7</accession>
<proteinExistence type="predicted"/>
<reference evidence="1" key="1">
    <citation type="journal article" date="2022" name="Front. Microbiol.">
        <title>New perspectives on an old grouping: The genomic and phenotypic variability of Oxalobacter formigenes and the implications for calcium oxalate stone prevention.</title>
        <authorList>
            <person name="Chmiel J.A."/>
            <person name="Carr C."/>
            <person name="Stuivenberg G.A."/>
            <person name="Venema R."/>
            <person name="Chanyi R.M."/>
            <person name="Al K.F."/>
            <person name="Giguere D."/>
            <person name="Say H."/>
            <person name="Akouris P.P."/>
            <person name="Dominguez Romero S.A."/>
            <person name="Kwong A."/>
            <person name="Tai V."/>
            <person name="Koval S.F."/>
            <person name="Razvi H."/>
            <person name="Bjazevic J."/>
            <person name="Burton J.P."/>
        </authorList>
    </citation>
    <scope>NUCLEOTIDE SEQUENCE</scope>
    <source>
        <strain evidence="1">WoOx3</strain>
    </source>
</reference>
<dbReference type="RefSeq" id="WP_269309464.1">
    <property type="nucleotide sequence ID" value="NZ_CP098242.1"/>
</dbReference>
<name>A0A9E9LZL7_9BURK</name>